<keyword evidence="5" id="KW-0472">Membrane</keyword>
<evidence type="ECO:0000256" key="6">
    <source>
        <dbReference type="ARBA" id="ARBA00023315"/>
    </source>
</evidence>
<dbReference type="GO" id="GO:0005886">
    <property type="term" value="C:plasma membrane"/>
    <property type="evidence" value="ECO:0007669"/>
    <property type="project" value="UniProtKB-SubCell"/>
</dbReference>
<sequence length="343" mass="37172">MRGRGPTDRAVDLALRAALGVARSLPYERRVAAMGALTARALGPLAGYRRRAEANLGLIFPDMPAPRRASLARAVCDNLGRTLIENYSGAEFARALPAALHEDAGLETIARARAERRPVIFVTGHFGNHEAPRRVLTSMGYEIGGLYRAMSNGFVNDHYAATMQDVSGPVFAKGRRGLTGFLRHLKSGGMATILFDLHDRGGVEIDFMGRPARTALTAAELALRFDAALVPYFGIRRPDGIGFHIALEAPISQAEPIAMMREATRRLEARMERDPGQWFWVHNRWKQARAAGEGRRAAARIAPGPSSCTITAPGNSPSNGAVMSSASLPVQRTSRLHEVTMLA</sequence>
<dbReference type="InterPro" id="IPR004960">
    <property type="entry name" value="LipA_acyltrans"/>
</dbReference>
<evidence type="ECO:0000313" key="7">
    <source>
        <dbReference type="EMBL" id="GAD54969.1"/>
    </source>
</evidence>
<keyword evidence="2" id="KW-1003">Cell membrane</keyword>
<dbReference type="PANTHER" id="PTHR30606">
    <property type="entry name" value="LIPID A BIOSYNTHESIS LAUROYL ACYLTRANSFERASE"/>
    <property type="match status" value="1"/>
</dbReference>
<dbReference type="GO" id="GO:0016746">
    <property type="term" value="F:acyltransferase activity"/>
    <property type="evidence" value="ECO:0007669"/>
    <property type="project" value="UniProtKB-KW"/>
</dbReference>
<comment type="subcellular location">
    <subcellularLocation>
        <location evidence="1">Cell inner membrane</location>
    </subcellularLocation>
</comment>
<dbReference type="eggNOG" id="COG1560">
    <property type="taxonomic scope" value="Bacteria"/>
</dbReference>
<dbReference type="CDD" id="cd07984">
    <property type="entry name" value="LPLAT_LABLAT-like"/>
    <property type="match status" value="1"/>
</dbReference>
<dbReference type="EMBL" id="BATB01000008">
    <property type="protein sequence ID" value="GAD54969.1"/>
    <property type="molecule type" value="Genomic_DNA"/>
</dbReference>
<comment type="caution">
    <text evidence="7">The sequence shown here is derived from an EMBL/GenBank/DDBJ whole genome shotgun (WGS) entry which is preliminary data.</text>
</comment>
<gene>
    <name evidence="7" type="ORF">MBELCI_1021</name>
</gene>
<dbReference type="Proteomes" id="UP000016566">
    <property type="component" value="Unassembled WGS sequence"/>
</dbReference>
<evidence type="ECO:0000256" key="2">
    <source>
        <dbReference type="ARBA" id="ARBA00022475"/>
    </source>
</evidence>
<evidence type="ECO:0000256" key="5">
    <source>
        <dbReference type="ARBA" id="ARBA00023136"/>
    </source>
</evidence>
<dbReference type="PANTHER" id="PTHR30606:SF10">
    <property type="entry name" value="PHOSPHATIDYLINOSITOL MANNOSIDE ACYLTRANSFERASE"/>
    <property type="match status" value="1"/>
</dbReference>
<dbReference type="AlphaFoldDB" id="U3ABC7"/>
<dbReference type="STRING" id="1337093.MBELCI_1021"/>
<keyword evidence="4 7" id="KW-0808">Transferase</keyword>
<protein>
    <submittedName>
        <fullName evidence="7">Lipid A biosynthesis lauroyl acyltransferase</fullName>
    </submittedName>
</protein>
<evidence type="ECO:0000256" key="3">
    <source>
        <dbReference type="ARBA" id="ARBA00022519"/>
    </source>
</evidence>
<reference evidence="7" key="1">
    <citation type="journal article" date="2013" name="Genome Announc.">
        <title>Draft Genome Sequence of Loktanella cinnabarina LL-001T, Isolated from Deep-Sea Floor Sediment.</title>
        <authorList>
            <person name="Nishi S."/>
            <person name="Tsubouchi T."/>
            <person name="Takaki Y."/>
            <person name="Koyanagi R."/>
            <person name="Satoh N."/>
            <person name="Maruyama T."/>
            <person name="Hatada Y."/>
        </authorList>
    </citation>
    <scope>NUCLEOTIDE SEQUENCE [LARGE SCALE GENOMIC DNA]</scope>
    <source>
        <strain evidence="7">LL-001</strain>
    </source>
</reference>
<accession>U3ABC7</accession>
<proteinExistence type="predicted"/>
<keyword evidence="6 7" id="KW-0012">Acyltransferase</keyword>
<evidence type="ECO:0000313" key="8">
    <source>
        <dbReference type="Proteomes" id="UP000016566"/>
    </source>
</evidence>
<evidence type="ECO:0000256" key="1">
    <source>
        <dbReference type="ARBA" id="ARBA00004533"/>
    </source>
</evidence>
<keyword evidence="8" id="KW-1185">Reference proteome</keyword>
<organism evidence="7 8">
    <name type="scientific">Limimaricola cinnabarinus LL-001</name>
    <dbReference type="NCBI Taxonomy" id="1337093"/>
    <lineage>
        <taxon>Bacteria</taxon>
        <taxon>Pseudomonadati</taxon>
        <taxon>Pseudomonadota</taxon>
        <taxon>Alphaproteobacteria</taxon>
        <taxon>Rhodobacterales</taxon>
        <taxon>Paracoccaceae</taxon>
        <taxon>Limimaricola</taxon>
    </lineage>
</organism>
<name>U3ABC7_9RHOB</name>
<dbReference type="Pfam" id="PF03279">
    <property type="entry name" value="Lip_A_acyltrans"/>
    <property type="match status" value="1"/>
</dbReference>
<evidence type="ECO:0000256" key="4">
    <source>
        <dbReference type="ARBA" id="ARBA00022679"/>
    </source>
</evidence>
<dbReference type="GO" id="GO:0009247">
    <property type="term" value="P:glycolipid biosynthetic process"/>
    <property type="evidence" value="ECO:0007669"/>
    <property type="project" value="UniProtKB-ARBA"/>
</dbReference>
<keyword evidence="3" id="KW-0997">Cell inner membrane</keyword>